<gene>
    <name evidence="1" type="ORF">HPB47_012339</name>
</gene>
<dbReference type="EMBL" id="JABSTQ010011515">
    <property type="protein sequence ID" value="KAG0410533.1"/>
    <property type="molecule type" value="Genomic_DNA"/>
</dbReference>
<accession>A0AC60NTU3</accession>
<protein>
    <submittedName>
        <fullName evidence="1">Uncharacterized protein</fullName>
    </submittedName>
</protein>
<name>A0AC60NTU3_IXOPE</name>
<organism evidence="1 2">
    <name type="scientific">Ixodes persulcatus</name>
    <name type="common">Taiga tick</name>
    <dbReference type="NCBI Taxonomy" id="34615"/>
    <lineage>
        <taxon>Eukaryota</taxon>
        <taxon>Metazoa</taxon>
        <taxon>Ecdysozoa</taxon>
        <taxon>Arthropoda</taxon>
        <taxon>Chelicerata</taxon>
        <taxon>Arachnida</taxon>
        <taxon>Acari</taxon>
        <taxon>Parasitiformes</taxon>
        <taxon>Ixodida</taxon>
        <taxon>Ixodoidea</taxon>
        <taxon>Ixodidae</taxon>
        <taxon>Ixodinae</taxon>
        <taxon>Ixodes</taxon>
    </lineage>
</organism>
<dbReference type="Proteomes" id="UP000805193">
    <property type="component" value="Unassembled WGS sequence"/>
</dbReference>
<evidence type="ECO:0000313" key="1">
    <source>
        <dbReference type="EMBL" id="KAG0410533.1"/>
    </source>
</evidence>
<reference evidence="1 2" key="1">
    <citation type="journal article" date="2020" name="Cell">
        <title>Large-Scale Comparative Analyses of Tick Genomes Elucidate Their Genetic Diversity and Vector Capacities.</title>
        <authorList>
            <consortium name="Tick Genome and Microbiome Consortium (TIGMIC)"/>
            <person name="Jia N."/>
            <person name="Wang J."/>
            <person name="Shi W."/>
            <person name="Du L."/>
            <person name="Sun Y."/>
            <person name="Zhan W."/>
            <person name="Jiang J.F."/>
            <person name="Wang Q."/>
            <person name="Zhang B."/>
            <person name="Ji P."/>
            <person name="Bell-Sakyi L."/>
            <person name="Cui X.M."/>
            <person name="Yuan T.T."/>
            <person name="Jiang B.G."/>
            <person name="Yang W.F."/>
            <person name="Lam T.T."/>
            <person name="Chang Q.C."/>
            <person name="Ding S.J."/>
            <person name="Wang X.J."/>
            <person name="Zhu J.G."/>
            <person name="Ruan X.D."/>
            <person name="Zhao L."/>
            <person name="Wei J.T."/>
            <person name="Ye R.Z."/>
            <person name="Que T.C."/>
            <person name="Du C.H."/>
            <person name="Zhou Y.H."/>
            <person name="Cheng J.X."/>
            <person name="Dai P.F."/>
            <person name="Guo W.B."/>
            <person name="Han X.H."/>
            <person name="Huang E.J."/>
            <person name="Li L.F."/>
            <person name="Wei W."/>
            <person name="Gao Y.C."/>
            <person name="Liu J.Z."/>
            <person name="Shao H.Z."/>
            <person name="Wang X."/>
            <person name="Wang C.C."/>
            <person name="Yang T.C."/>
            <person name="Huo Q.B."/>
            <person name="Li W."/>
            <person name="Chen H.Y."/>
            <person name="Chen S.E."/>
            <person name="Zhou L.G."/>
            <person name="Ni X.B."/>
            <person name="Tian J.H."/>
            <person name="Sheng Y."/>
            <person name="Liu T."/>
            <person name="Pan Y.S."/>
            <person name="Xia L.Y."/>
            <person name="Li J."/>
            <person name="Zhao F."/>
            <person name="Cao W.C."/>
        </authorList>
    </citation>
    <scope>NUCLEOTIDE SEQUENCE [LARGE SCALE GENOMIC DNA]</scope>
    <source>
        <strain evidence="1">Iper-2018</strain>
    </source>
</reference>
<sequence>MSSPGVCLTLGVSSSGQVGERSVRKSLREGFLQGRKQSSSTAFNEQLRSFAVSLTVLEDAAHATTEFSFDCPHCGAIFSSQSHLSAHRKLAHQWKGGKHQCRFCPYSSDSTTHVIRHERVHTREKPFRCHVCGSAFSQKTTLVEHQRMHSGERPFGCQVCGQGFAAANRLVRHMRKHTDGRPYICRVCGKSFMKKGELVVHGYVH</sequence>
<comment type="caution">
    <text evidence="1">The sequence shown here is derived from an EMBL/GenBank/DDBJ whole genome shotgun (WGS) entry which is preliminary data.</text>
</comment>
<keyword evidence="2" id="KW-1185">Reference proteome</keyword>
<proteinExistence type="predicted"/>
<evidence type="ECO:0000313" key="2">
    <source>
        <dbReference type="Proteomes" id="UP000805193"/>
    </source>
</evidence>